<dbReference type="AlphaFoldDB" id="A0A151ABE3"/>
<organism evidence="1 2">
    <name type="scientific">Halalkalicoccus paucihalophilus</name>
    <dbReference type="NCBI Taxonomy" id="1008153"/>
    <lineage>
        <taxon>Archaea</taxon>
        <taxon>Methanobacteriati</taxon>
        <taxon>Methanobacteriota</taxon>
        <taxon>Stenosarchaea group</taxon>
        <taxon>Halobacteria</taxon>
        <taxon>Halobacteriales</taxon>
        <taxon>Halococcaceae</taxon>
        <taxon>Halalkalicoccus</taxon>
    </lineage>
</organism>
<accession>A0A151ABE3</accession>
<dbReference type="Proteomes" id="UP000075321">
    <property type="component" value="Unassembled WGS sequence"/>
</dbReference>
<dbReference type="EMBL" id="LTAZ01000010">
    <property type="protein sequence ID" value="KYH25001.1"/>
    <property type="molecule type" value="Genomic_DNA"/>
</dbReference>
<proteinExistence type="predicted"/>
<sequence length="77" mass="9133">MRTTLSMRRRSVKRLITHKAGRPRLDQRSVSDSLFEFILELTHRLNTPFDELLPFSKYDLLFGMYDVPSTGDRCDKR</sequence>
<reference evidence="1 2" key="1">
    <citation type="submission" date="2016-02" db="EMBL/GenBank/DDBJ databases">
        <title>Genome sequence of Halalkalicoccus paucihalophilus DSM 24557.</title>
        <authorList>
            <person name="Poehlein A."/>
            <person name="Daniel R."/>
        </authorList>
    </citation>
    <scope>NUCLEOTIDE SEQUENCE [LARGE SCALE GENOMIC DNA]</scope>
    <source>
        <strain evidence="1 2">DSM 24557</strain>
    </source>
</reference>
<gene>
    <name evidence="1" type="ORF">HAPAU_29530</name>
</gene>
<protein>
    <submittedName>
        <fullName evidence="1">Uncharacterized protein</fullName>
    </submittedName>
</protein>
<evidence type="ECO:0000313" key="2">
    <source>
        <dbReference type="Proteomes" id="UP000075321"/>
    </source>
</evidence>
<comment type="caution">
    <text evidence="1">The sequence shown here is derived from an EMBL/GenBank/DDBJ whole genome shotgun (WGS) entry which is preliminary data.</text>
</comment>
<evidence type="ECO:0000313" key="1">
    <source>
        <dbReference type="EMBL" id="KYH25001.1"/>
    </source>
</evidence>
<name>A0A151ABE3_9EURY</name>
<keyword evidence="2" id="KW-1185">Reference proteome</keyword>